<dbReference type="HOGENOM" id="CLU_142442_0_0_1"/>
<dbReference type="AlphaFoldDB" id="G0MMU9"/>
<dbReference type="OrthoDB" id="5905318at2759"/>
<evidence type="ECO:0000313" key="2">
    <source>
        <dbReference type="EMBL" id="EGT37534.1"/>
    </source>
</evidence>
<feature type="signal peptide" evidence="1">
    <location>
        <begin position="1"/>
        <end position="21"/>
    </location>
</feature>
<reference evidence="3" key="1">
    <citation type="submission" date="2011-07" db="EMBL/GenBank/DDBJ databases">
        <authorList>
            <consortium name="Caenorhabditis brenneri Sequencing and Analysis Consortium"/>
            <person name="Wilson R.K."/>
        </authorList>
    </citation>
    <scope>NUCLEOTIDE SEQUENCE [LARGE SCALE GENOMIC DNA]</scope>
    <source>
        <strain evidence="3">PB2801</strain>
    </source>
</reference>
<dbReference type="InParanoid" id="G0MMU9"/>
<gene>
    <name evidence="2" type="ORF">CAEBREN_22016</name>
</gene>
<dbReference type="Proteomes" id="UP000008068">
    <property type="component" value="Unassembled WGS sequence"/>
</dbReference>
<dbReference type="Gene3D" id="3.40.33.10">
    <property type="entry name" value="CAP"/>
    <property type="match status" value="1"/>
</dbReference>
<proteinExistence type="predicted"/>
<name>G0MMU9_CAEBE</name>
<protein>
    <submittedName>
        <fullName evidence="2">Uncharacterized protein</fullName>
    </submittedName>
</protein>
<sequence>MNLTIFLGLAFLASSFVAVEAKHFVTRGEVLKGVNELRAMYANETQIGNMNEVVYDMKLETIAKKEVEKHKVCDHKTMMVTLDGNLQLFKFSAFSFWFSDSQVMEDMVETGKTKMAFATGKCKYNKEEDDVFIFVMDTDPNIPMVPGKPGSRCPENRPFSNNGLCGTRKGYARKGQVNKEGVLKFAKFILNKR</sequence>
<dbReference type="InterPro" id="IPR035940">
    <property type="entry name" value="CAP_sf"/>
</dbReference>
<keyword evidence="3" id="KW-1185">Reference proteome</keyword>
<evidence type="ECO:0000313" key="3">
    <source>
        <dbReference type="Proteomes" id="UP000008068"/>
    </source>
</evidence>
<accession>G0MMU9</accession>
<dbReference type="eggNOG" id="ENOG502TKGS">
    <property type="taxonomic scope" value="Eukaryota"/>
</dbReference>
<keyword evidence="1" id="KW-0732">Signal</keyword>
<dbReference type="EMBL" id="GL379802">
    <property type="protein sequence ID" value="EGT37534.1"/>
    <property type="molecule type" value="Genomic_DNA"/>
</dbReference>
<evidence type="ECO:0000256" key="1">
    <source>
        <dbReference type="SAM" id="SignalP"/>
    </source>
</evidence>
<organism evidence="3">
    <name type="scientific">Caenorhabditis brenneri</name>
    <name type="common">Nematode worm</name>
    <dbReference type="NCBI Taxonomy" id="135651"/>
    <lineage>
        <taxon>Eukaryota</taxon>
        <taxon>Metazoa</taxon>
        <taxon>Ecdysozoa</taxon>
        <taxon>Nematoda</taxon>
        <taxon>Chromadorea</taxon>
        <taxon>Rhabditida</taxon>
        <taxon>Rhabditina</taxon>
        <taxon>Rhabditomorpha</taxon>
        <taxon>Rhabditoidea</taxon>
        <taxon>Rhabditidae</taxon>
        <taxon>Peloderinae</taxon>
        <taxon>Caenorhabditis</taxon>
    </lineage>
</organism>
<feature type="chain" id="PRO_5003404355" evidence="1">
    <location>
        <begin position="22"/>
        <end position="193"/>
    </location>
</feature>